<gene>
    <name evidence="1" type="ORF">H2198_003996</name>
</gene>
<accession>A0ACC3AA20</accession>
<evidence type="ECO:0000313" key="1">
    <source>
        <dbReference type="EMBL" id="KAJ9657913.1"/>
    </source>
</evidence>
<dbReference type="EMBL" id="JAPDRQ010000057">
    <property type="protein sequence ID" value="KAJ9657913.1"/>
    <property type="molecule type" value="Genomic_DNA"/>
</dbReference>
<protein>
    <submittedName>
        <fullName evidence="1">Uncharacterized protein</fullName>
    </submittedName>
</protein>
<evidence type="ECO:0000313" key="2">
    <source>
        <dbReference type="Proteomes" id="UP001172386"/>
    </source>
</evidence>
<keyword evidence="2" id="KW-1185">Reference proteome</keyword>
<dbReference type="Proteomes" id="UP001172386">
    <property type="component" value="Unassembled WGS sequence"/>
</dbReference>
<comment type="caution">
    <text evidence="1">The sequence shown here is derived from an EMBL/GenBank/DDBJ whole genome shotgun (WGS) entry which is preliminary data.</text>
</comment>
<proteinExistence type="predicted"/>
<name>A0ACC3AA20_9EURO</name>
<sequence>MKPSQDLESRRYLYDVLTDPTNFLDHVKRYTSSVIMYSTYGRRVESLDDPVLQAIYEEASVFADVFGTRFLVDKYPILEKLPKILQWWRRKYEPYHQKEVELWMGLWNGLKKQLAAGIRTGCFVENFIEADYPKMGISEVQAAYVAGTMIEAGSDSTQNTLNSLILGLIAFPEVIAKAHEELDRVVGGRMPQFEDSAQLPYIRAMVKEVLRWRSVSNDHFAHLSTGDVMYKDYFIPAGTVVVGNIWGLHFDPTLFPEPQRFNPDRFLGTRTVDLTAGQCINVANPLERDHWSFGAGRRVCPGYTLAENSLFILTARLLWAFDINAPIDPNTGERNKPDVWNYPPRQLYGPTKFDAEFKARDIEKERMIREGIGEKPELLFQDKV</sequence>
<organism evidence="1 2">
    <name type="scientific">Neophaeococcomyces mojaviensis</name>
    <dbReference type="NCBI Taxonomy" id="3383035"/>
    <lineage>
        <taxon>Eukaryota</taxon>
        <taxon>Fungi</taxon>
        <taxon>Dikarya</taxon>
        <taxon>Ascomycota</taxon>
        <taxon>Pezizomycotina</taxon>
        <taxon>Eurotiomycetes</taxon>
        <taxon>Chaetothyriomycetidae</taxon>
        <taxon>Chaetothyriales</taxon>
        <taxon>Chaetothyriales incertae sedis</taxon>
        <taxon>Neophaeococcomyces</taxon>
    </lineage>
</organism>
<reference evidence="1" key="1">
    <citation type="submission" date="2022-10" db="EMBL/GenBank/DDBJ databases">
        <title>Culturing micro-colonial fungi from biological soil crusts in the Mojave desert and describing Neophaeococcomyces mojavensis, and introducing the new genera and species Taxawa tesnikishii.</title>
        <authorList>
            <person name="Kurbessoian T."/>
            <person name="Stajich J.E."/>
        </authorList>
    </citation>
    <scope>NUCLEOTIDE SEQUENCE</scope>
    <source>
        <strain evidence="1">JES_112</strain>
    </source>
</reference>